<evidence type="ECO:0000313" key="1">
    <source>
        <dbReference type="EMBL" id="THV01900.1"/>
    </source>
</evidence>
<gene>
    <name evidence="1" type="ORF">K435DRAFT_963406</name>
</gene>
<keyword evidence="2" id="KW-1185">Reference proteome</keyword>
<organism evidence="1 2">
    <name type="scientific">Dendrothele bispora (strain CBS 962.96)</name>
    <dbReference type="NCBI Taxonomy" id="1314807"/>
    <lineage>
        <taxon>Eukaryota</taxon>
        <taxon>Fungi</taxon>
        <taxon>Dikarya</taxon>
        <taxon>Basidiomycota</taxon>
        <taxon>Agaricomycotina</taxon>
        <taxon>Agaricomycetes</taxon>
        <taxon>Agaricomycetidae</taxon>
        <taxon>Agaricales</taxon>
        <taxon>Agaricales incertae sedis</taxon>
        <taxon>Dendrothele</taxon>
    </lineage>
</organism>
<accession>A0A4S8MGV6</accession>
<reference evidence="1 2" key="1">
    <citation type="journal article" date="2019" name="Nat. Ecol. Evol.">
        <title>Megaphylogeny resolves global patterns of mushroom evolution.</title>
        <authorList>
            <person name="Varga T."/>
            <person name="Krizsan K."/>
            <person name="Foldi C."/>
            <person name="Dima B."/>
            <person name="Sanchez-Garcia M."/>
            <person name="Sanchez-Ramirez S."/>
            <person name="Szollosi G.J."/>
            <person name="Szarkandi J.G."/>
            <person name="Papp V."/>
            <person name="Albert L."/>
            <person name="Andreopoulos W."/>
            <person name="Angelini C."/>
            <person name="Antonin V."/>
            <person name="Barry K.W."/>
            <person name="Bougher N.L."/>
            <person name="Buchanan P."/>
            <person name="Buyck B."/>
            <person name="Bense V."/>
            <person name="Catcheside P."/>
            <person name="Chovatia M."/>
            <person name="Cooper J."/>
            <person name="Damon W."/>
            <person name="Desjardin D."/>
            <person name="Finy P."/>
            <person name="Geml J."/>
            <person name="Haridas S."/>
            <person name="Hughes K."/>
            <person name="Justo A."/>
            <person name="Karasinski D."/>
            <person name="Kautmanova I."/>
            <person name="Kiss B."/>
            <person name="Kocsube S."/>
            <person name="Kotiranta H."/>
            <person name="LaButti K.M."/>
            <person name="Lechner B.E."/>
            <person name="Liimatainen K."/>
            <person name="Lipzen A."/>
            <person name="Lukacs Z."/>
            <person name="Mihaltcheva S."/>
            <person name="Morgado L.N."/>
            <person name="Niskanen T."/>
            <person name="Noordeloos M.E."/>
            <person name="Ohm R.A."/>
            <person name="Ortiz-Santana B."/>
            <person name="Ovrebo C."/>
            <person name="Racz N."/>
            <person name="Riley R."/>
            <person name="Savchenko A."/>
            <person name="Shiryaev A."/>
            <person name="Soop K."/>
            <person name="Spirin V."/>
            <person name="Szebenyi C."/>
            <person name="Tomsovsky M."/>
            <person name="Tulloss R.E."/>
            <person name="Uehling J."/>
            <person name="Grigoriev I.V."/>
            <person name="Vagvolgyi C."/>
            <person name="Papp T."/>
            <person name="Martin F.M."/>
            <person name="Miettinen O."/>
            <person name="Hibbett D.S."/>
            <person name="Nagy L.G."/>
        </authorList>
    </citation>
    <scope>NUCLEOTIDE SEQUENCE [LARGE SCALE GENOMIC DNA]</scope>
    <source>
        <strain evidence="1 2">CBS 962.96</strain>
    </source>
</reference>
<protein>
    <submittedName>
        <fullName evidence="1">Uncharacterized protein</fullName>
    </submittedName>
</protein>
<dbReference type="AlphaFoldDB" id="A0A4S8MGV6"/>
<evidence type="ECO:0000313" key="2">
    <source>
        <dbReference type="Proteomes" id="UP000297245"/>
    </source>
</evidence>
<proteinExistence type="predicted"/>
<dbReference type="Proteomes" id="UP000297245">
    <property type="component" value="Unassembled WGS sequence"/>
</dbReference>
<sequence>MNLLQAPPPSINDVPIELLQRILLEVIPYVNCFPSPPYCHDSPVSLLGVCRRWRDIIVATPMLWTKLLIRTSDSESPQKLLSGDNIRTWVERSKPYPLKIIIYSRLYSLQLQSGTQHLMTHASRNLGNIFFFYQNDEGSEDFYASLQRVDELPRLTEASIFVKGPCASEWWGSLVHQAPNLHSLTWSAFPGYLQWSRLSRITRLELLWPISSEQALYILTCLNDLVELGIRLYNDARFITYIPSLPSASQKHLIHNLRILRLYPISNSEDIAAFVDLVTLPSLTTLEVAMTVEHHSIEWPQTHILSFLDRSSCVLSRLDLFRLDITEEQTIELLRHDSMSQTLVELVISRLDGDEDLTIAGDNLFKLLTIPKSESSDDVTPVILPRLNTVAFAFTMGKATDGALSDMVQSRYPIPRNGAAPLEHLFAVKHGLSFEESSKDAEGLLAMHNAGLDVVLQGDCEWYSTEEKMSSNIKRILENIFA</sequence>
<name>A0A4S8MGV6_DENBC</name>
<dbReference type="EMBL" id="ML179083">
    <property type="protein sequence ID" value="THV01900.1"/>
    <property type="molecule type" value="Genomic_DNA"/>
</dbReference>
<dbReference type="OrthoDB" id="2909371at2759"/>